<dbReference type="GO" id="GO:0016740">
    <property type="term" value="F:transferase activity"/>
    <property type="evidence" value="ECO:0007669"/>
    <property type="project" value="UniProtKB-KW"/>
</dbReference>
<dbReference type="OrthoDB" id="9802228at2"/>
<dbReference type="AlphaFoldDB" id="A0A1Y6K6Q1"/>
<accession>A0A1Y6K6Q1</accession>
<dbReference type="InterPro" id="IPR036388">
    <property type="entry name" value="WH-like_DNA-bd_sf"/>
</dbReference>
<dbReference type="GO" id="GO:0006281">
    <property type="term" value="P:DNA repair"/>
    <property type="evidence" value="ECO:0007669"/>
    <property type="project" value="InterPro"/>
</dbReference>
<dbReference type="PANTHER" id="PTHR42942">
    <property type="entry name" value="6-O-METHYLGUANINE DNA METHYLTRANSFERASE"/>
    <property type="match status" value="1"/>
</dbReference>
<evidence type="ECO:0000256" key="1">
    <source>
        <dbReference type="ARBA" id="ARBA00022763"/>
    </source>
</evidence>
<dbReference type="Gene3D" id="1.10.10.10">
    <property type="entry name" value="Winged helix-like DNA-binding domain superfamily/Winged helix DNA-binding domain"/>
    <property type="match status" value="1"/>
</dbReference>
<dbReference type="InterPro" id="IPR052520">
    <property type="entry name" value="ATL_DNA_repair"/>
</dbReference>
<dbReference type="KEGG" id="abat:CFX1CAM_2248"/>
<dbReference type="InterPro" id="IPR014048">
    <property type="entry name" value="MethylDNA_cys_MeTrfase_DNA-bd"/>
</dbReference>
<evidence type="ECO:0000259" key="2">
    <source>
        <dbReference type="Pfam" id="PF01035"/>
    </source>
</evidence>
<protein>
    <submittedName>
        <fullName evidence="3">Alkyltransferase-like protein 1</fullName>
    </submittedName>
</protein>
<dbReference type="PANTHER" id="PTHR42942:SF1">
    <property type="entry name" value="ALKYLTRANSFERASE-LIKE PROTEIN 1"/>
    <property type="match status" value="1"/>
</dbReference>
<dbReference type="CDD" id="cd06445">
    <property type="entry name" value="ATase"/>
    <property type="match status" value="1"/>
</dbReference>
<dbReference type="RefSeq" id="WP_087863152.1">
    <property type="nucleotide sequence ID" value="NZ_LT859958.1"/>
</dbReference>
<reference evidence="4" key="1">
    <citation type="submission" date="2017-05" db="EMBL/GenBank/DDBJ databases">
        <authorList>
            <person name="Kirkegaard R."/>
            <person name="Mcilroy J S."/>
        </authorList>
    </citation>
    <scope>NUCLEOTIDE SEQUENCE [LARGE SCALE GENOMIC DNA]</scope>
</reference>
<evidence type="ECO:0000313" key="3">
    <source>
        <dbReference type="EMBL" id="SMX55313.1"/>
    </source>
</evidence>
<keyword evidence="3" id="KW-0808">Transferase</keyword>
<dbReference type="EMBL" id="LT859958">
    <property type="protein sequence ID" value="SMX55313.1"/>
    <property type="molecule type" value="Genomic_DNA"/>
</dbReference>
<dbReference type="SUPFAM" id="SSF46767">
    <property type="entry name" value="Methylated DNA-protein cysteine methyltransferase, C-terminal domain"/>
    <property type="match status" value="1"/>
</dbReference>
<keyword evidence="1" id="KW-0227">DNA damage</keyword>
<feature type="domain" description="Methylated-DNA-[protein]-cysteine S-methyltransferase DNA binding" evidence="2">
    <location>
        <begin position="4"/>
        <end position="86"/>
    </location>
</feature>
<keyword evidence="4" id="KW-1185">Reference proteome</keyword>
<proteinExistence type="predicted"/>
<name>A0A1Y6K6Q1_9CHLR</name>
<sequence length="108" mass="12186">MKPLYERIYALVRLIPRGKVTTYGRIAELVGGCTARMVGYALASLRYRSYPDVPWQRVINAQGKISIRSDGFGHAVQRTLLEEEGVLFDVHGRVDFAVFGWPGPDEPY</sequence>
<dbReference type="InterPro" id="IPR036217">
    <property type="entry name" value="MethylDNA_cys_MeTrfase_DNAb"/>
</dbReference>
<dbReference type="Proteomes" id="UP000195514">
    <property type="component" value="Chromosome I"/>
</dbReference>
<organism evidence="3 4">
    <name type="scientific">Candidatus Brevifilum fermentans</name>
    <dbReference type="NCBI Taxonomy" id="1986204"/>
    <lineage>
        <taxon>Bacteria</taxon>
        <taxon>Bacillati</taxon>
        <taxon>Chloroflexota</taxon>
        <taxon>Anaerolineae</taxon>
        <taxon>Anaerolineales</taxon>
        <taxon>Anaerolineaceae</taxon>
        <taxon>Candidatus Brevifilum</taxon>
    </lineage>
</organism>
<dbReference type="Pfam" id="PF01035">
    <property type="entry name" value="DNA_binding_1"/>
    <property type="match status" value="1"/>
</dbReference>
<gene>
    <name evidence="3" type="primary">atl</name>
    <name evidence="3" type="ORF">CFX1CAM_2248</name>
</gene>
<evidence type="ECO:0000313" key="4">
    <source>
        <dbReference type="Proteomes" id="UP000195514"/>
    </source>
</evidence>